<dbReference type="RefSeq" id="WP_183791414.1">
    <property type="nucleotide sequence ID" value="NZ_JACIDU010000005.1"/>
</dbReference>
<dbReference type="Proteomes" id="UP000584824">
    <property type="component" value="Unassembled WGS sequence"/>
</dbReference>
<accession>A0A7W6K0Z5</accession>
<keyword evidence="3" id="KW-1185">Reference proteome</keyword>
<dbReference type="AlphaFoldDB" id="A0A7W6K0Z5"/>
<feature type="region of interest" description="Disordered" evidence="1">
    <location>
        <begin position="66"/>
        <end position="109"/>
    </location>
</feature>
<gene>
    <name evidence="2" type="ORF">GGQ66_001723</name>
</gene>
<comment type="caution">
    <text evidence="2">The sequence shown here is derived from an EMBL/GenBank/DDBJ whole genome shotgun (WGS) entry which is preliminary data.</text>
</comment>
<protein>
    <submittedName>
        <fullName evidence="2">Uncharacterized protein</fullName>
    </submittedName>
</protein>
<name>A0A7W6K0Z5_9HYPH</name>
<dbReference type="EMBL" id="JACIDU010000005">
    <property type="protein sequence ID" value="MBB4103168.1"/>
    <property type="molecule type" value="Genomic_DNA"/>
</dbReference>
<evidence type="ECO:0000256" key="1">
    <source>
        <dbReference type="SAM" id="MobiDB-lite"/>
    </source>
</evidence>
<evidence type="ECO:0000313" key="3">
    <source>
        <dbReference type="Proteomes" id="UP000584824"/>
    </source>
</evidence>
<evidence type="ECO:0000313" key="2">
    <source>
        <dbReference type="EMBL" id="MBB4103168.1"/>
    </source>
</evidence>
<sequence length="109" mass="12368">MAVGISGVLTLSLMSVLGLHTPEGFPTLSTHVGEITRSGAIKTARGMEFTIAQSTREMREIFGRASERNKEFHRKNADKYRRLRESMDRQREKSRKNSHRDNCCSAVSR</sequence>
<proteinExistence type="predicted"/>
<reference evidence="2 3" key="1">
    <citation type="submission" date="2020-08" db="EMBL/GenBank/DDBJ databases">
        <title>Genomic Encyclopedia of Type Strains, Phase IV (KMG-IV): sequencing the most valuable type-strain genomes for metagenomic binning, comparative biology and taxonomic classification.</title>
        <authorList>
            <person name="Goeker M."/>
        </authorList>
    </citation>
    <scope>NUCLEOTIDE SEQUENCE [LARGE SCALE GENOMIC DNA]</scope>
    <source>
        <strain evidence="2 3">DSM 26385</strain>
    </source>
</reference>
<organism evidence="2 3">
    <name type="scientific">Allorhizobium borbori</name>
    <dbReference type="NCBI Taxonomy" id="485907"/>
    <lineage>
        <taxon>Bacteria</taxon>
        <taxon>Pseudomonadati</taxon>
        <taxon>Pseudomonadota</taxon>
        <taxon>Alphaproteobacteria</taxon>
        <taxon>Hyphomicrobiales</taxon>
        <taxon>Rhizobiaceae</taxon>
        <taxon>Rhizobium/Agrobacterium group</taxon>
        <taxon>Allorhizobium</taxon>
    </lineage>
</organism>
<feature type="compositionally biased region" description="Basic and acidic residues" evidence="1">
    <location>
        <begin position="66"/>
        <end position="91"/>
    </location>
</feature>